<reference evidence="2 3" key="1">
    <citation type="submission" date="2019-01" db="EMBL/GenBank/DDBJ databases">
        <title>Complete genome sequencing of Aequorivita sp. H23M31.</title>
        <authorList>
            <person name="Bae J.-W."/>
        </authorList>
    </citation>
    <scope>NUCLEOTIDE SEQUENCE [LARGE SCALE GENOMIC DNA]</scope>
    <source>
        <strain evidence="2 3">H23M31</strain>
    </source>
</reference>
<keyword evidence="3" id="KW-1185">Reference proteome</keyword>
<dbReference type="EMBL" id="CP034951">
    <property type="protein sequence ID" value="QAA82220.1"/>
    <property type="molecule type" value="Genomic_DNA"/>
</dbReference>
<dbReference type="SUPFAM" id="SSF52833">
    <property type="entry name" value="Thioredoxin-like"/>
    <property type="match status" value="1"/>
</dbReference>
<evidence type="ECO:0000313" key="3">
    <source>
        <dbReference type="Proteomes" id="UP000285517"/>
    </source>
</evidence>
<dbReference type="PROSITE" id="PS51352">
    <property type="entry name" value="THIOREDOXIN_2"/>
    <property type="match status" value="1"/>
</dbReference>
<dbReference type="KEGG" id="aev:EI546_11025"/>
<dbReference type="CDD" id="cd02966">
    <property type="entry name" value="TlpA_like_family"/>
    <property type="match status" value="1"/>
</dbReference>
<sequence>MKKIIYILFILVFTSCSSKLFIPYEKDGEKLERIDLVKLNKYANLDNKKFDKTTAWGSSDRPDGSYILTSKNETTKIAVTKKDGIYIFLKKIKKQKDQYIVTEYNPDGSFKSKTIHKKTTDNITPKIEVNYENLVPSFTYENFEGGTTSLTDFIGSYVYINLWATWSKPSENEIKRFSQIAEEFSNNKNIVFINLSIDDHKNYSKWRERVENENLKGIQLIASDGWDSEFLKNLKITHIPCAVIIDPKGDVVEIYTFTPSNPKLKEELYKLLENDNE</sequence>
<evidence type="ECO:0000313" key="2">
    <source>
        <dbReference type="EMBL" id="QAA82220.1"/>
    </source>
</evidence>
<feature type="domain" description="Thioredoxin" evidence="1">
    <location>
        <begin position="129"/>
        <end position="273"/>
    </location>
</feature>
<dbReference type="PANTHER" id="PTHR42852:SF13">
    <property type="entry name" value="PROTEIN DIPZ"/>
    <property type="match status" value="1"/>
</dbReference>
<dbReference type="InterPro" id="IPR000866">
    <property type="entry name" value="AhpC/TSA"/>
</dbReference>
<dbReference type="PANTHER" id="PTHR42852">
    <property type="entry name" value="THIOL:DISULFIDE INTERCHANGE PROTEIN DSBE"/>
    <property type="match status" value="1"/>
</dbReference>
<dbReference type="InterPro" id="IPR050553">
    <property type="entry name" value="Thioredoxin_ResA/DsbE_sf"/>
</dbReference>
<dbReference type="InterPro" id="IPR036249">
    <property type="entry name" value="Thioredoxin-like_sf"/>
</dbReference>
<dbReference type="Gene3D" id="3.40.30.10">
    <property type="entry name" value="Glutaredoxin"/>
    <property type="match status" value="1"/>
</dbReference>
<name>A0A410G4M4_9FLAO</name>
<evidence type="ECO:0000259" key="1">
    <source>
        <dbReference type="PROSITE" id="PS51352"/>
    </source>
</evidence>
<dbReference type="AlphaFoldDB" id="A0A410G4M4"/>
<dbReference type="Proteomes" id="UP000285517">
    <property type="component" value="Chromosome"/>
</dbReference>
<dbReference type="GO" id="GO:0016209">
    <property type="term" value="F:antioxidant activity"/>
    <property type="evidence" value="ECO:0007669"/>
    <property type="project" value="InterPro"/>
</dbReference>
<dbReference type="InterPro" id="IPR013766">
    <property type="entry name" value="Thioredoxin_domain"/>
</dbReference>
<proteinExistence type="predicted"/>
<gene>
    <name evidence="2" type="ORF">EI546_11025</name>
</gene>
<dbReference type="PROSITE" id="PS51257">
    <property type="entry name" value="PROKAR_LIPOPROTEIN"/>
    <property type="match status" value="1"/>
</dbReference>
<accession>A0A410G4M4</accession>
<organism evidence="2 3">
    <name type="scientific">Aequorivita ciconiae</name>
    <dbReference type="NCBI Taxonomy" id="2494375"/>
    <lineage>
        <taxon>Bacteria</taxon>
        <taxon>Pseudomonadati</taxon>
        <taxon>Bacteroidota</taxon>
        <taxon>Flavobacteriia</taxon>
        <taxon>Flavobacteriales</taxon>
        <taxon>Flavobacteriaceae</taxon>
        <taxon>Aequorivita</taxon>
    </lineage>
</organism>
<protein>
    <submittedName>
        <fullName evidence="2">TlpA family protein disulfide reductase</fullName>
    </submittedName>
</protein>
<dbReference type="OrthoDB" id="743079at2"/>
<dbReference type="GO" id="GO:0016491">
    <property type="term" value="F:oxidoreductase activity"/>
    <property type="evidence" value="ECO:0007669"/>
    <property type="project" value="InterPro"/>
</dbReference>
<dbReference type="Pfam" id="PF00578">
    <property type="entry name" value="AhpC-TSA"/>
    <property type="match status" value="1"/>
</dbReference>
<dbReference type="RefSeq" id="WP_128250593.1">
    <property type="nucleotide sequence ID" value="NZ_CP034951.1"/>
</dbReference>